<feature type="chain" id="PRO_5046533770" evidence="2">
    <location>
        <begin position="23"/>
        <end position="615"/>
    </location>
</feature>
<evidence type="ECO:0000256" key="2">
    <source>
        <dbReference type="SAM" id="SignalP"/>
    </source>
</evidence>
<organism evidence="3 4">
    <name type="scientific">Orchesella dallaii</name>
    <dbReference type="NCBI Taxonomy" id="48710"/>
    <lineage>
        <taxon>Eukaryota</taxon>
        <taxon>Metazoa</taxon>
        <taxon>Ecdysozoa</taxon>
        <taxon>Arthropoda</taxon>
        <taxon>Hexapoda</taxon>
        <taxon>Collembola</taxon>
        <taxon>Entomobryomorpha</taxon>
        <taxon>Entomobryoidea</taxon>
        <taxon>Orchesellidae</taxon>
        <taxon>Orchesellinae</taxon>
        <taxon>Orchesella</taxon>
    </lineage>
</organism>
<feature type="transmembrane region" description="Helical" evidence="1">
    <location>
        <begin position="425"/>
        <end position="448"/>
    </location>
</feature>
<evidence type="ECO:0000313" key="3">
    <source>
        <dbReference type="EMBL" id="CAL8146508.1"/>
    </source>
</evidence>
<evidence type="ECO:0000256" key="1">
    <source>
        <dbReference type="SAM" id="Phobius"/>
    </source>
</evidence>
<keyword evidence="1" id="KW-0812">Transmembrane</keyword>
<protein>
    <submittedName>
        <fullName evidence="3">Uncharacterized protein</fullName>
    </submittedName>
</protein>
<feature type="transmembrane region" description="Helical" evidence="1">
    <location>
        <begin position="382"/>
        <end position="404"/>
    </location>
</feature>
<dbReference type="PANTHER" id="PTHR46953:SF1">
    <property type="entry name" value="G-PROTEIN COUPLED RECEPTOR MTH-LIKE 1-RELATED"/>
    <property type="match status" value="1"/>
</dbReference>
<proteinExistence type="predicted"/>
<feature type="transmembrane region" description="Helical" evidence="1">
    <location>
        <begin position="468"/>
        <end position="485"/>
    </location>
</feature>
<accession>A0ABP1S7U7</accession>
<feature type="transmembrane region" description="Helical" evidence="1">
    <location>
        <begin position="309"/>
        <end position="328"/>
    </location>
</feature>
<dbReference type="Proteomes" id="UP001642540">
    <property type="component" value="Unassembled WGS sequence"/>
</dbReference>
<reference evidence="3 4" key="1">
    <citation type="submission" date="2024-08" db="EMBL/GenBank/DDBJ databases">
        <authorList>
            <person name="Cucini C."/>
            <person name="Frati F."/>
        </authorList>
    </citation>
    <scope>NUCLEOTIDE SEQUENCE [LARGE SCALE GENOMIC DNA]</scope>
</reference>
<gene>
    <name evidence="3" type="ORF">ODALV1_LOCUS30840</name>
</gene>
<keyword evidence="1" id="KW-1133">Transmembrane helix</keyword>
<name>A0ABP1S7U7_9HEXA</name>
<comment type="caution">
    <text evidence="3">The sequence shown here is derived from an EMBL/GenBank/DDBJ whole genome shotgun (WGS) entry which is preliminary data.</text>
</comment>
<evidence type="ECO:0000313" key="4">
    <source>
        <dbReference type="Proteomes" id="UP001642540"/>
    </source>
</evidence>
<sequence>MLNLYAVLLLPFLAVLSQKGTGSIIYKCPNPSSWNGTSNWTIPPGLLINLNMSSSHESIVFDLKEKDHFSCHFHSQIDSSQIHEFYWHSEQTQLKINRNGVSLTVNKSNLSLLQDGTLVWNKDEWERYAYEAHEFCIARLSSDGWLMFKVCADNCSVIGTASSSSSSSLLETEGPKCMRKCCPPRQIPNEDPQMNMKCVKGWWNNTSLLYWHFHTNEYTAIRFGFPNCPNPKRILADYKSSWKHRLQLLENGTLVYHIPLFGLIDYEEIYFNDYCLDGLTDSSETQIIWCGDTENEVITKLLDWEKNPFIQICNVVSVLSLFATLVLLAKWPYKGKIQNWLRLLYVSTILSAILPMTIYKLWSSSRPKVTSDYSWRTLDLCVIAAWPTMSFFFVAYCCITTLVYDLWWRVSPSKVRMDRDWIQTVVCSLFTFGGSIVILANTIGNSQLVRVDENWCFTDLKLLNAPPLYFLAGILVTINIILVIWTKVNLGKVKEVTDSKRLKEEVQMCFSTNWKLLLLMGLLHFSELAFEFSLKMTPFENTELLLWIFSPIDALRGLVGVFVFLIYFTCKITMVNISVNSNSHVETVNVDVAADAGILMTSDQACVINAFFSSD</sequence>
<feature type="transmembrane region" description="Helical" evidence="1">
    <location>
        <begin position="340"/>
        <end position="362"/>
    </location>
</feature>
<feature type="transmembrane region" description="Helical" evidence="1">
    <location>
        <begin position="506"/>
        <end position="525"/>
    </location>
</feature>
<keyword evidence="2" id="KW-0732">Signal</keyword>
<dbReference type="PANTHER" id="PTHR46953">
    <property type="entry name" value="G-PROTEIN COUPLED RECEPTOR MTH-LIKE 1-RELATED"/>
    <property type="match status" value="1"/>
</dbReference>
<keyword evidence="1" id="KW-0472">Membrane</keyword>
<feature type="transmembrane region" description="Helical" evidence="1">
    <location>
        <begin position="545"/>
        <end position="568"/>
    </location>
</feature>
<keyword evidence="4" id="KW-1185">Reference proteome</keyword>
<feature type="signal peptide" evidence="2">
    <location>
        <begin position="1"/>
        <end position="22"/>
    </location>
</feature>
<dbReference type="InterPro" id="IPR052808">
    <property type="entry name" value="GPCR_Mth-like"/>
</dbReference>
<dbReference type="EMBL" id="CAXLJM020000164">
    <property type="protein sequence ID" value="CAL8146508.1"/>
    <property type="molecule type" value="Genomic_DNA"/>
</dbReference>